<dbReference type="EMBL" id="HBIO01031389">
    <property type="protein sequence ID" value="CAE0479213.1"/>
    <property type="molecule type" value="Transcribed_RNA"/>
</dbReference>
<proteinExistence type="predicted"/>
<sequence>MKNLTPSMFLLGLNHLDPTTAFAPSTARTINLSRAAKPTTLQMTIEEEGNFEDEEDLENMPMIAQSEVKIDDHGSDLTDRFKYKVNALMGNYAPSQPDADNEDTDGNILNALMNFPAPYAFNIVGKTKGEEALVDGYISKVKEIVGASSGGGDDILEFAVKPRGKNFTKITAEVMVESSGMINTIYDELAKLEETIMRF</sequence>
<accession>A0A7S3QJ83</accession>
<dbReference type="InterPro" id="IPR007454">
    <property type="entry name" value="UPF0250_YbeD-like"/>
</dbReference>
<reference evidence="1" key="1">
    <citation type="submission" date="2021-01" db="EMBL/GenBank/DDBJ databases">
        <authorList>
            <person name="Corre E."/>
            <person name="Pelletier E."/>
            <person name="Niang G."/>
            <person name="Scheremetjew M."/>
            <person name="Finn R."/>
            <person name="Kale V."/>
            <person name="Holt S."/>
            <person name="Cochrane G."/>
            <person name="Meng A."/>
            <person name="Brown T."/>
            <person name="Cohen L."/>
        </authorList>
    </citation>
    <scope>NUCLEOTIDE SEQUENCE</scope>
    <source>
        <strain evidence="1">MM31A-1</strain>
    </source>
</reference>
<organism evidence="1">
    <name type="scientific">Chaetoceros debilis</name>
    <dbReference type="NCBI Taxonomy" id="122233"/>
    <lineage>
        <taxon>Eukaryota</taxon>
        <taxon>Sar</taxon>
        <taxon>Stramenopiles</taxon>
        <taxon>Ochrophyta</taxon>
        <taxon>Bacillariophyta</taxon>
        <taxon>Coscinodiscophyceae</taxon>
        <taxon>Chaetocerotophycidae</taxon>
        <taxon>Chaetocerotales</taxon>
        <taxon>Chaetocerotaceae</taxon>
        <taxon>Chaetoceros</taxon>
    </lineage>
</organism>
<dbReference type="AlphaFoldDB" id="A0A7S3QJ83"/>
<dbReference type="Pfam" id="PF04359">
    <property type="entry name" value="DUF493"/>
    <property type="match status" value="1"/>
</dbReference>
<evidence type="ECO:0000313" key="1">
    <source>
        <dbReference type="EMBL" id="CAE0479213.1"/>
    </source>
</evidence>
<protein>
    <submittedName>
        <fullName evidence="1">Uncharacterized protein</fullName>
    </submittedName>
</protein>
<name>A0A7S3QJ83_9STRA</name>
<gene>
    <name evidence="1" type="ORF">CDEB00056_LOCUS24067</name>
</gene>
<dbReference type="Gene3D" id="3.30.70.260">
    <property type="match status" value="1"/>
</dbReference>